<accession>A0A0M0LI65</accession>
<dbReference type="OrthoDB" id="2695549at2"/>
<organism evidence="1 2">
    <name type="scientific">Priestia koreensis</name>
    <dbReference type="NCBI Taxonomy" id="284581"/>
    <lineage>
        <taxon>Bacteria</taxon>
        <taxon>Bacillati</taxon>
        <taxon>Bacillota</taxon>
        <taxon>Bacilli</taxon>
        <taxon>Bacillales</taxon>
        <taxon>Bacillaceae</taxon>
        <taxon>Priestia</taxon>
    </lineage>
</organism>
<comment type="caution">
    <text evidence="1">The sequence shown here is derived from an EMBL/GenBank/DDBJ whole genome shotgun (WGS) entry which is preliminary data.</text>
</comment>
<protein>
    <submittedName>
        <fullName evidence="1">Uncharacterized protein</fullName>
    </submittedName>
</protein>
<dbReference type="PATRIC" id="fig|284581.3.peg.916"/>
<dbReference type="STRING" id="284581.AMD01_03150"/>
<dbReference type="AlphaFoldDB" id="A0A0M0LI65"/>
<sequence length="93" mass="10687">MYRTSINDQEIIVLFSSPYVSLSPDTTKHVYERVLSLGEKLLQFQDGQSFTIGDPKGLIVAQVKKRDLTTVYVEHVITKQFMYNEQGESNQIM</sequence>
<gene>
    <name evidence="1" type="ORF">AMD01_03150</name>
</gene>
<evidence type="ECO:0000313" key="2">
    <source>
        <dbReference type="Proteomes" id="UP000037558"/>
    </source>
</evidence>
<name>A0A0M0LI65_9BACI</name>
<dbReference type="Proteomes" id="UP000037558">
    <property type="component" value="Unassembled WGS sequence"/>
</dbReference>
<dbReference type="RefSeq" id="WP_053399921.1">
    <property type="nucleotide sequence ID" value="NZ_JAUKEN010000002.1"/>
</dbReference>
<evidence type="ECO:0000313" key="1">
    <source>
        <dbReference type="EMBL" id="KOO50749.1"/>
    </source>
</evidence>
<keyword evidence="2" id="KW-1185">Reference proteome</keyword>
<dbReference type="EMBL" id="LILC01000002">
    <property type="protein sequence ID" value="KOO50749.1"/>
    <property type="molecule type" value="Genomic_DNA"/>
</dbReference>
<reference evidence="2" key="1">
    <citation type="submission" date="2015-08" db="EMBL/GenBank/DDBJ databases">
        <title>Fjat-14210 dsm16467.</title>
        <authorList>
            <person name="Liu B."/>
            <person name="Wang J."/>
            <person name="Zhu Y."/>
            <person name="Liu G."/>
            <person name="Chen Q."/>
            <person name="Chen Z."/>
            <person name="Lan J."/>
            <person name="Che J."/>
            <person name="Ge C."/>
            <person name="Shi H."/>
            <person name="Pan Z."/>
            <person name="Liu X."/>
        </authorList>
    </citation>
    <scope>NUCLEOTIDE SEQUENCE [LARGE SCALE GENOMIC DNA]</scope>
    <source>
        <strain evidence="2">DSM 16467</strain>
    </source>
</reference>
<proteinExistence type="predicted"/>